<dbReference type="AlphaFoldDB" id="A0AAI9EDA9"/>
<evidence type="ECO:0000313" key="2">
    <source>
        <dbReference type="Proteomes" id="UP001296104"/>
    </source>
</evidence>
<evidence type="ECO:0000313" key="1">
    <source>
        <dbReference type="EMBL" id="CAK4032227.1"/>
    </source>
</evidence>
<gene>
    <name evidence="1" type="ORF">LECACI_7A007385</name>
</gene>
<name>A0AAI9EDA9_9PEZI</name>
<dbReference type="EMBL" id="CAVMBE010000060">
    <property type="protein sequence ID" value="CAK4032227.1"/>
    <property type="molecule type" value="Genomic_DNA"/>
</dbReference>
<proteinExistence type="predicted"/>
<protein>
    <submittedName>
        <fullName evidence="1">Uncharacterized protein</fullName>
    </submittedName>
</protein>
<organism evidence="1 2">
    <name type="scientific">Lecanosticta acicola</name>
    <dbReference type="NCBI Taxonomy" id="111012"/>
    <lineage>
        <taxon>Eukaryota</taxon>
        <taxon>Fungi</taxon>
        <taxon>Dikarya</taxon>
        <taxon>Ascomycota</taxon>
        <taxon>Pezizomycotina</taxon>
        <taxon>Dothideomycetes</taxon>
        <taxon>Dothideomycetidae</taxon>
        <taxon>Mycosphaerellales</taxon>
        <taxon>Mycosphaerellaceae</taxon>
        <taxon>Lecanosticta</taxon>
    </lineage>
</organism>
<accession>A0AAI9EDA9</accession>
<comment type="caution">
    <text evidence="1">The sequence shown here is derived from an EMBL/GenBank/DDBJ whole genome shotgun (WGS) entry which is preliminary data.</text>
</comment>
<keyword evidence="2" id="KW-1185">Reference proteome</keyword>
<reference evidence="1" key="1">
    <citation type="submission" date="2023-11" db="EMBL/GenBank/DDBJ databases">
        <authorList>
            <person name="Alioto T."/>
            <person name="Alioto T."/>
            <person name="Gomez Garrido J."/>
        </authorList>
    </citation>
    <scope>NUCLEOTIDE SEQUENCE</scope>
</reference>
<dbReference type="Proteomes" id="UP001296104">
    <property type="component" value="Unassembled WGS sequence"/>
</dbReference>
<sequence length="140" mass="15579">MASPQRLSLQLEEPGDDPLADQVFDILQRALQQPDGEVSLETAAEQITALLPCGRPYSTEVAIFLMTCCEVAEQIPYSHASMIRLVTIIDSCLHSSRFATKDDGGETDATLRYQTLSETLRDWWNSELSATSGVVVRCWR</sequence>